<feature type="compositionally biased region" description="Pro residues" evidence="1">
    <location>
        <begin position="1"/>
        <end position="17"/>
    </location>
</feature>
<feature type="compositionally biased region" description="Acidic residues" evidence="1">
    <location>
        <begin position="27"/>
        <end position="65"/>
    </location>
</feature>
<protein>
    <submittedName>
        <fullName evidence="3">RNA-dependent RNA polymerase</fullName>
    </submittedName>
</protein>
<reference evidence="3 4" key="2">
    <citation type="submission" date="2024-05" db="EMBL/GenBank/DDBJ databases">
        <authorList>
            <person name="Chen Y."/>
            <person name="Shah S."/>
            <person name="Dougan E. K."/>
            <person name="Thang M."/>
            <person name="Chan C."/>
        </authorList>
    </citation>
    <scope>NUCLEOTIDE SEQUENCE [LARGE SCALE GENOMIC DNA]</scope>
</reference>
<dbReference type="Proteomes" id="UP001152797">
    <property type="component" value="Unassembled WGS sequence"/>
</dbReference>
<keyword evidence="3" id="KW-0808">Transferase</keyword>
<feature type="non-terminal residue" evidence="2">
    <location>
        <position position="1"/>
    </location>
</feature>
<dbReference type="EMBL" id="CAMXCT010000987">
    <property type="protein sequence ID" value="CAI3985397.1"/>
    <property type="molecule type" value="Genomic_DNA"/>
</dbReference>
<keyword evidence="3" id="KW-0548">Nucleotidyltransferase</keyword>
<sequence length="346" mass="38541">YGVAPIPPPAMPPPPDPAAAAGGAGGSEEEGEEEEEEQEQEQEDEEGEEEEVKETDPVLEMEEEQGGSSAGDEAYADASGGRTSGLPVRAALEAQAASCAPPYRHGDLGSRPLAGAPVGHPQQQHRMHAVGHGDYGTWWGHVIKFLEAMEPHLHDQPYAEARGFQEQLRKEHVLQAEDEDAHVRAWSGYLALAFLCHAAYDCPKKIPAARTTWNSTWRLATSGLPSFNRRPREEKRLGERLGSGPFGRVWQPSKRIVLGRDAGAWAQKVIKMTARQAFRRDKDLQWRRSAETSPLLEIVLFLRHKTQKERKMTLAKRLLALKQKVRSIKLGRMINSWKHFVDSGLF</sequence>
<name>A0A9P1C4K4_9DINO</name>
<gene>
    <name evidence="2" type="ORF">C1SCF055_LOCUS12848</name>
</gene>
<feature type="region of interest" description="Disordered" evidence="1">
    <location>
        <begin position="1"/>
        <end position="82"/>
    </location>
</feature>
<evidence type="ECO:0000313" key="4">
    <source>
        <dbReference type="Proteomes" id="UP001152797"/>
    </source>
</evidence>
<evidence type="ECO:0000313" key="2">
    <source>
        <dbReference type="EMBL" id="CAI3985397.1"/>
    </source>
</evidence>
<dbReference type="EMBL" id="CAMXCT020000987">
    <property type="protein sequence ID" value="CAL1138772.1"/>
    <property type="molecule type" value="Genomic_DNA"/>
</dbReference>
<comment type="caution">
    <text evidence="2">The sequence shown here is derived from an EMBL/GenBank/DDBJ whole genome shotgun (WGS) entry which is preliminary data.</text>
</comment>
<evidence type="ECO:0000313" key="3">
    <source>
        <dbReference type="EMBL" id="CAL4772709.1"/>
    </source>
</evidence>
<dbReference type="EMBL" id="CAMXCT030000987">
    <property type="protein sequence ID" value="CAL4772709.1"/>
    <property type="molecule type" value="Genomic_DNA"/>
</dbReference>
<keyword evidence="3" id="KW-0696">RNA-directed RNA polymerase</keyword>
<dbReference type="AlphaFoldDB" id="A0A9P1C4K4"/>
<proteinExistence type="predicted"/>
<reference evidence="2" key="1">
    <citation type="submission" date="2022-10" db="EMBL/GenBank/DDBJ databases">
        <authorList>
            <person name="Chen Y."/>
            <person name="Dougan E. K."/>
            <person name="Chan C."/>
            <person name="Rhodes N."/>
            <person name="Thang M."/>
        </authorList>
    </citation>
    <scope>NUCLEOTIDE SEQUENCE</scope>
</reference>
<evidence type="ECO:0000256" key="1">
    <source>
        <dbReference type="SAM" id="MobiDB-lite"/>
    </source>
</evidence>
<accession>A0A9P1C4K4</accession>
<feature type="region of interest" description="Disordered" evidence="1">
    <location>
        <begin position="102"/>
        <end position="121"/>
    </location>
</feature>
<keyword evidence="4" id="KW-1185">Reference proteome</keyword>
<organism evidence="2">
    <name type="scientific">Cladocopium goreaui</name>
    <dbReference type="NCBI Taxonomy" id="2562237"/>
    <lineage>
        <taxon>Eukaryota</taxon>
        <taxon>Sar</taxon>
        <taxon>Alveolata</taxon>
        <taxon>Dinophyceae</taxon>
        <taxon>Suessiales</taxon>
        <taxon>Symbiodiniaceae</taxon>
        <taxon>Cladocopium</taxon>
    </lineage>
</organism>
<dbReference type="GO" id="GO:0003968">
    <property type="term" value="F:RNA-directed RNA polymerase activity"/>
    <property type="evidence" value="ECO:0007669"/>
    <property type="project" value="UniProtKB-KW"/>
</dbReference>